<proteinExistence type="predicted"/>
<gene>
    <name evidence="1" type="ORF">TJEJU_0640</name>
</gene>
<name>A0A238U747_9FLAO</name>
<organism evidence="1 2">
    <name type="scientific">Tenacibaculum jejuense</name>
    <dbReference type="NCBI Taxonomy" id="584609"/>
    <lineage>
        <taxon>Bacteria</taxon>
        <taxon>Pseudomonadati</taxon>
        <taxon>Bacteroidota</taxon>
        <taxon>Flavobacteriia</taxon>
        <taxon>Flavobacteriales</taxon>
        <taxon>Flavobacteriaceae</taxon>
        <taxon>Tenacibaculum</taxon>
    </lineage>
</organism>
<keyword evidence="2" id="KW-1185">Reference proteome</keyword>
<sequence length="193" mass="22785">MKLVILNNSSANDLNDFINSWSKLYSYSNEAIYNKSIAKVTFTKTDIQNLYKWKNGMKLSVLKQKSLDTKITSKLTIINAFKKSENLNLEDFQKEFKEVSAVWKIFLLHTIKPTKFPIYDQHIHRAFLYINNEDWTNISNSSITDKAKEKFYFNTYLPFIESQNINDLKKLDEAFFAFGQFLNTRNYSQLLKK</sequence>
<dbReference type="RefSeq" id="WP_095069360.1">
    <property type="nucleotide sequence ID" value="NZ_LT899436.1"/>
</dbReference>
<accession>A0A238U747</accession>
<dbReference type="Proteomes" id="UP000215214">
    <property type="component" value="Chromosome TJEJU"/>
</dbReference>
<dbReference type="EMBL" id="LT899436">
    <property type="protein sequence ID" value="SNR14418.1"/>
    <property type="molecule type" value="Genomic_DNA"/>
</dbReference>
<evidence type="ECO:0000313" key="2">
    <source>
        <dbReference type="Proteomes" id="UP000215214"/>
    </source>
</evidence>
<evidence type="ECO:0000313" key="1">
    <source>
        <dbReference type="EMBL" id="SNR14418.1"/>
    </source>
</evidence>
<protein>
    <submittedName>
        <fullName evidence="1">Uncharacterized protein</fullName>
    </submittedName>
</protein>
<dbReference type="OrthoDB" id="9181960at2"/>
<reference evidence="1 2" key="1">
    <citation type="submission" date="2017-07" db="EMBL/GenBank/DDBJ databases">
        <authorList>
            <person name="Sun Z.S."/>
            <person name="Albrecht U."/>
            <person name="Echele G."/>
            <person name="Lee C.C."/>
        </authorList>
    </citation>
    <scope>NUCLEOTIDE SEQUENCE [LARGE SCALE GENOMIC DNA]</scope>
    <source>
        <strain evidence="2">type strain: KCTC 22618</strain>
    </source>
</reference>
<dbReference type="KEGG" id="tje:TJEJU_0640"/>
<dbReference type="AlphaFoldDB" id="A0A238U747"/>